<gene>
    <name evidence="1" type="ORF">NDU88_004688</name>
</gene>
<organism evidence="1 2">
    <name type="scientific">Pleurodeles waltl</name>
    <name type="common">Iberian ribbed newt</name>
    <dbReference type="NCBI Taxonomy" id="8319"/>
    <lineage>
        <taxon>Eukaryota</taxon>
        <taxon>Metazoa</taxon>
        <taxon>Chordata</taxon>
        <taxon>Craniata</taxon>
        <taxon>Vertebrata</taxon>
        <taxon>Euteleostomi</taxon>
        <taxon>Amphibia</taxon>
        <taxon>Batrachia</taxon>
        <taxon>Caudata</taxon>
        <taxon>Salamandroidea</taxon>
        <taxon>Salamandridae</taxon>
        <taxon>Pleurodelinae</taxon>
        <taxon>Pleurodeles</taxon>
    </lineage>
</organism>
<name>A0AAV7MAM2_PLEWA</name>
<proteinExistence type="predicted"/>
<sequence length="70" mass="8150">MALKDREPRKYLEDAERLVEPRNAGKRSPRLPRIDEFWGCHIVPCAVIQKIANDFKGSFLWDVRVQGLDV</sequence>
<dbReference type="Proteomes" id="UP001066276">
    <property type="component" value="Chromosome 10"/>
</dbReference>
<comment type="caution">
    <text evidence="1">The sequence shown here is derived from an EMBL/GenBank/DDBJ whole genome shotgun (WGS) entry which is preliminary data.</text>
</comment>
<dbReference type="AlphaFoldDB" id="A0AAV7MAM2"/>
<keyword evidence="2" id="KW-1185">Reference proteome</keyword>
<dbReference type="EMBL" id="JANPWB010000014">
    <property type="protein sequence ID" value="KAJ1099589.1"/>
    <property type="molecule type" value="Genomic_DNA"/>
</dbReference>
<reference evidence="1" key="1">
    <citation type="journal article" date="2022" name="bioRxiv">
        <title>Sequencing and chromosome-scale assembly of the giantPleurodeles waltlgenome.</title>
        <authorList>
            <person name="Brown T."/>
            <person name="Elewa A."/>
            <person name="Iarovenko S."/>
            <person name="Subramanian E."/>
            <person name="Araus A.J."/>
            <person name="Petzold A."/>
            <person name="Susuki M."/>
            <person name="Suzuki K.-i.T."/>
            <person name="Hayashi T."/>
            <person name="Toyoda A."/>
            <person name="Oliveira C."/>
            <person name="Osipova E."/>
            <person name="Leigh N.D."/>
            <person name="Simon A."/>
            <person name="Yun M.H."/>
        </authorList>
    </citation>
    <scope>NUCLEOTIDE SEQUENCE</scope>
    <source>
        <strain evidence="1">20211129_DDA</strain>
        <tissue evidence="1">Liver</tissue>
    </source>
</reference>
<accession>A0AAV7MAM2</accession>
<evidence type="ECO:0000313" key="1">
    <source>
        <dbReference type="EMBL" id="KAJ1099589.1"/>
    </source>
</evidence>
<protein>
    <submittedName>
        <fullName evidence="1">Uncharacterized protein</fullName>
    </submittedName>
</protein>
<evidence type="ECO:0000313" key="2">
    <source>
        <dbReference type="Proteomes" id="UP001066276"/>
    </source>
</evidence>